<protein>
    <recommendedName>
        <fullName evidence="4">50S ribosomal protein L35</fullName>
    </recommendedName>
</protein>
<dbReference type="KEGG" id="bbes:BESB_068730"/>
<feature type="compositionally biased region" description="Basic and acidic residues" evidence="5">
    <location>
        <begin position="342"/>
        <end position="353"/>
    </location>
</feature>
<dbReference type="GO" id="GO:0005840">
    <property type="term" value="C:ribosome"/>
    <property type="evidence" value="ECO:0007669"/>
    <property type="project" value="UniProtKB-KW"/>
</dbReference>
<feature type="compositionally biased region" description="Pro residues" evidence="5">
    <location>
        <begin position="140"/>
        <end position="157"/>
    </location>
</feature>
<dbReference type="Gene3D" id="4.10.410.60">
    <property type="match status" value="1"/>
</dbReference>
<dbReference type="InterPro" id="IPR037229">
    <property type="entry name" value="Ribosomal_bL35_sf"/>
</dbReference>
<gene>
    <name evidence="6" type="ORF">BESB_068730</name>
</gene>
<dbReference type="InterPro" id="IPR021137">
    <property type="entry name" value="Ribosomal_bL35-like"/>
</dbReference>
<organism evidence="6 7">
    <name type="scientific">Besnoitia besnoiti</name>
    <name type="common">Apicomplexan protozoan</name>
    <dbReference type="NCBI Taxonomy" id="94643"/>
    <lineage>
        <taxon>Eukaryota</taxon>
        <taxon>Sar</taxon>
        <taxon>Alveolata</taxon>
        <taxon>Apicomplexa</taxon>
        <taxon>Conoidasida</taxon>
        <taxon>Coccidia</taxon>
        <taxon>Eucoccidiorida</taxon>
        <taxon>Eimeriorina</taxon>
        <taxon>Sarcocystidae</taxon>
        <taxon>Besnoitia</taxon>
    </lineage>
</organism>
<dbReference type="GeneID" id="40311799"/>
<evidence type="ECO:0000313" key="7">
    <source>
        <dbReference type="Proteomes" id="UP000224006"/>
    </source>
</evidence>
<dbReference type="GO" id="GO:1990904">
    <property type="term" value="C:ribonucleoprotein complex"/>
    <property type="evidence" value="ECO:0007669"/>
    <property type="project" value="UniProtKB-KW"/>
</dbReference>
<dbReference type="Pfam" id="PF01632">
    <property type="entry name" value="Ribosomal_L35p"/>
    <property type="match status" value="1"/>
</dbReference>
<name>A0A2A9MHD9_BESBE</name>
<evidence type="ECO:0000256" key="2">
    <source>
        <dbReference type="ARBA" id="ARBA00022980"/>
    </source>
</evidence>
<evidence type="ECO:0000256" key="5">
    <source>
        <dbReference type="SAM" id="MobiDB-lite"/>
    </source>
</evidence>
<reference evidence="6 7" key="1">
    <citation type="submission" date="2017-09" db="EMBL/GenBank/DDBJ databases">
        <title>Genome sequencing of Besnoitia besnoiti strain Bb-Ger1.</title>
        <authorList>
            <person name="Schares G."/>
            <person name="Venepally P."/>
            <person name="Lorenzi H.A."/>
        </authorList>
    </citation>
    <scope>NUCLEOTIDE SEQUENCE [LARGE SCALE GENOMIC DNA]</scope>
    <source>
        <strain evidence="6 7">Bb-Ger1</strain>
    </source>
</reference>
<dbReference type="AlphaFoldDB" id="A0A2A9MHD9"/>
<comment type="caution">
    <text evidence="6">The sequence shown here is derived from an EMBL/GenBank/DDBJ whole genome shotgun (WGS) entry which is preliminary data.</text>
</comment>
<feature type="compositionally biased region" description="Polar residues" evidence="5">
    <location>
        <begin position="8"/>
        <end position="21"/>
    </location>
</feature>
<dbReference type="Proteomes" id="UP000224006">
    <property type="component" value="Chromosome VI"/>
</dbReference>
<keyword evidence="2 4" id="KW-0689">Ribosomal protein</keyword>
<dbReference type="RefSeq" id="XP_029218849.1">
    <property type="nucleotide sequence ID" value="XM_029365266.1"/>
</dbReference>
<keyword evidence="3 4" id="KW-0687">Ribonucleoprotein</keyword>
<dbReference type="EMBL" id="NWUJ01000006">
    <property type="protein sequence ID" value="PFH34840.1"/>
    <property type="molecule type" value="Genomic_DNA"/>
</dbReference>
<dbReference type="GO" id="GO:0006412">
    <property type="term" value="P:translation"/>
    <property type="evidence" value="ECO:0007669"/>
    <property type="project" value="InterPro"/>
</dbReference>
<evidence type="ECO:0000256" key="3">
    <source>
        <dbReference type="ARBA" id="ARBA00023274"/>
    </source>
</evidence>
<dbReference type="STRING" id="94643.A0A2A9MHD9"/>
<dbReference type="PRINTS" id="PR00064">
    <property type="entry name" value="RIBOSOMALL35"/>
</dbReference>
<dbReference type="OrthoDB" id="162638at2759"/>
<dbReference type="SUPFAM" id="SSF143034">
    <property type="entry name" value="L35p-like"/>
    <property type="match status" value="1"/>
</dbReference>
<dbReference type="InterPro" id="IPR001706">
    <property type="entry name" value="Ribosomal_bL35"/>
</dbReference>
<dbReference type="VEuPathDB" id="ToxoDB:BESB_068730"/>
<proteinExistence type="inferred from homology"/>
<feature type="region of interest" description="Disordered" evidence="5">
    <location>
        <begin position="1"/>
        <end position="21"/>
    </location>
</feature>
<evidence type="ECO:0000313" key="6">
    <source>
        <dbReference type="EMBL" id="PFH34840.1"/>
    </source>
</evidence>
<feature type="region of interest" description="Disordered" evidence="5">
    <location>
        <begin position="140"/>
        <end position="161"/>
    </location>
</feature>
<accession>A0A2A9MHD9</accession>
<evidence type="ECO:0000256" key="1">
    <source>
        <dbReference type="ARBA" id="ARBA00006598"/>
    </source>
</evidence>
<sequence>MHGCVMASLNSPSSSDTSVPAPQYPSISCSYRASFSVPSRPLPSPSTAPSAELCFGLCGALLGVFVKMNDARRLRVALRSFLCLLLLPLSAECLKTFPSSASLLPSHYRVWMEAEPSASAWPLESGLRSLILLSPVPPSLSAPSPDSPESPPFPSLPHPASRAQSSRHLTVALFASPLSASFPRDRMRVAGGSCGLMNARREGEEPCFLIPFSSLSSPASASRHAAASCIRGSSLSLFSRCAPRSPFEGPFSALASSMRRLLVAAPSLDAASFSPAPSSPSRPSTLCTSPIFTSPLFASSLSASSLFAVSRSASSPPPFGDAWALLGRREVPRGGAQTATRRGADAKASGSEKDEGDSCGTWFASLRGAPPTPFVGSARLGHTGALTFTSSCEVAVVSPLHALEGEEGAFVAEKHKRCPRAMSSSANLARAQTPCGLGSLEMKVKVPTPALKPRTRKSIAKRFKITATGKLLYRHSGRQHKMKCKSGRRKRRLRKVGVLSGRMAVKYLACIHTARARIKRRKTVPQPVFKIRTPRKRRS</sequence>
<keyword evidence="7" id="KW-1185">Reference proteome</keyword>
<dbReference type="HAMAP" id="MF_00514">
    <property type="entry name" value="Ribosomal_bL35"/>
    <property type="match status" value="1"/>
</dbReference>
<comment type="similarity">
    <text evidence="1 4">Belongs to the bacterial ribosomal protein bL35 family.</text>
</comment>
<feature type="region of interest" description="Disordered" evidence="5">
    <location>
        <begin position="333"/>
        <end position="357"/>
    </location>
</feature>
<evidence type="ECO:0000256" key="4">
    <source>
        <dbReference type="RuleBase" id="RU000568"/>
    </source>
</evidence>
<dbReference type="GO" id="GO:0003735">
    <property type="term" value="F:structural constituent of ribosome"/>
    <property type="evidence" value="ECO:0007669"/>
    <property type="project" value="InterPro"/>
</dbReference>